<keyword evidence="3" id="KW-1185">Reference proteome</keyword>
<dbReference type="InParanoid" id="A0A286UA20"/>
<evidence type="ECO:0000313" key="3">
    <source>
        <dbReference type="Proteomes" id="UP000217199"/>
    </source>
</evidence>
<gene>
    <name evidence="2" type="ORF">PNOK_0803700</name>
</gene>
<dbReference type="Proteomes" id="UP000217199">
    <property type="component" value="Unassembled WGS sequence"/>
</dbReference>
<name>A0A286UA20_9AGAM</name>
<feature type="region of interest" description="Disordered" evidence="1">
    <location>
        <begin position="94"/>
        <end position="157"/>
    </location>
</feature>
<sequence>MCQFDSTLTFDLCGGVQNILEKTQDCKIPHCMYSKLHPTVCKQPKVHSNSCKDSREIRYITNQSDEKCRKECKFIQDRNSEAYRDACSRIASTLPGKQITSSQPPYPNHTIQGTEASSPIHSAVNPETQDTSSRPSTRPSPDPFLESPNPTLDLIRV</sequence>
<organism evidence="2 3">
    <name type="scientific">Pyrrhoderma noxium</name>
    <dbReference type="NCBI Taxonomy" id="2282107"/>
    <lineage>
        <taxon>Eukaryota</taxon>
        <taxon>Fungi</taxon>
        <taxon>Dikarya</taxon>
        <taxon>Basidiomycota</taxon>
        <taxon>Agaricomycotina</taxon>
        <taxon>Agaricomycetes</taxon>
        <taxon>Hymenochaetales</taxon>
        <taxon>Hymenochaetaceae</taxon>
        <taxon>Pyrrhoderma</taxon>
    </lineage>
</organism>
<proteinExistence type="predicted"/>
<reference evidence="2 3" key="1">
    <citation type="journal article" date="2017" name="Mol. Ecol.">
        <title>Comparative and population genomic landscape of Phellinus noxius: A hypervariable fungus causing root rot in trees.</title>
        <authorList>
            <person name="Chung C.L."/>
            <person name="Lee T.J."/>
            <person name="Akiba M."/>
            <person name="Lee H.H."/>
            <person name="Kuo T.H."/>
            <person name="Liu D."/>
            <person name="Ke H.M."/>
            <person name="Yokoi T."/>
            <person name="Roa M.B."/>
            <person name="Lu M.J."/>
            <person name="Chang Y.Y."/>
            <person name="Ann P.J."/>
            <person name="Tsai J.N."/>
            <person name="Chen C.Y."/>
            <person name="Tzean S.S."/>
            <person name="Ota Y."/>
            <person name="Hattori T."/>
            <person name="Sahashi N."/>
            <person name="Liou R.F."/>
            <person name="Kikuchi T."/>
            <person name="Tsai I.J."/>
        </authorList>
    </citation>
    <scope>NUCLEOTIDE SEQUENCE [LARGE SCALE GENOMIC DNA]</scope>
    <source>
        <strain evidence="2 3">FFPRI411160</strain>
    </source>
</reference>
<evidence type="ECO:0000313" key="2">
    <source>
        <dbReference type="EMBL" id="PAV16417.1"/>
    </source>
</evidence>
<protein>
    <submittedName>
        <fullName evidence="2">Uncharacterized protein</fullName>
    </submittedName>
</protein>
<comment type="caution">
    <text evidence="2">The sequence shown here is derived from an EMBL/GenBank/DDBJ whole genome shotgun (WGS) entry which is preliminary data.</text>
</comment>
<dbReference type="EMBL" id="NBII01000008">
    <property type="protein sequence ID" value="PAV16417.1"/>
    <property type="molecule type" value="Genomic_DNA"/>
</dbReference>
<evidence type="ECO:0000256" key="1">
    <source>
        <dbReference type="SAM" id="MobiDB-lite"/>
    </source>
</evidence>
<dbReference type="AlphaFoldDB" id="A0A286UA20"/>
<feature type="compositionally biased region" description="Low complexity" evidence="1">
    <location>
        <begin position="130"/>
        <end position="139"/>
    </location>
</feature>
<feature type="compositionally biased region" description="Polar residues" evidence="1">
    <location>
        <begin position="98"/>
        <end position="129"/>
    </location>
</feature>
<accession>A0A286UA20</accession>